<proteinExistence type="predicted"/>
<dbReference type="InterPro" id="IPR014419">
    <property type="entry name" value="HutZ"/>
</dbReference>
<dbReference type="PIRSF" id="PIRSF004633">
    <property type="entry name" value="UCP_PLP_oxd"/>
    <property type="match status" value="1"/>
</dbReference>
<dbReference type="InterPro" id="IPR012349">
    <property type="entry name" value="Split_barrel_FMN-bd"/>
</dbReference>
<dbReference type="InterPro" id="IPR011576">
    <property type="entry name" value="Pyridox_Oxase_N"/>
</dbReference>
<feature type="domain" description="Pyridoxamine 5'-phosphate oxidase N-terminal" evidence="3">
    <location>
        <begin position="8"/>
        <end position="133"/>
    </location>
</feature>
<protein>
    <submittedName>
        <fullName evidence="4">Pyridoxamine 5'-phosphate oxidase family protein</fullName>
    </submittedName>
</protein>
<evidence type="ECO:0000313" key="4">
    <source>
        <dbReference type="EMBL" id="WGK68581.1"/>
    </source>
</evidence>
<dbReference type="Proteomes" id="UP001228690">
    <property type="component" value="Chromosome"/>
</dbReference>
<evidence type="ECO:0000256" key="2">
    <source>
        <dbReference type="SAM" id="MobiDB-lite"/>
    </source>
</evidence>
<evidence type="ECO:0000313" key="5">
    <source>
        <dbReference type="Proteomes" id="UP001228690"/>
    </source>
</evidence>
<gene>
    <name evidence="4" type="ORF">P0082_08830</name>
</gene>
<dbReference type="PANTHER" id="PTHR35176">
    <property type="entry name" value="HEME OXYGENASE HI_0854-RELATED"/>
    <property type="match status" value="1"/>
</dbReference>
<dbReference type="EMBL" id="CP123443">
    <property type="protein sequence ID" value="WGK68581.1"/>
    <property type="molecule type" value="Genomic_DNA"/>
</dbReference>
<keyword evidence="1" id="KW-0560">Oxidoreductase</keyword>
<evidence type="ECO:0000259" key="3">
    <source>
        <dbReference type="Pfam" id="PF01243"/>
    </source>
</evidence>
<dbReference type="RefSeq" id="WP_326926767.1">
    <property type="nucleotide sequence ID" value="NZ_CP123443.1"/>
</dbReference>
<feature type="region of interest" description="Disordered" evidence="2">
    <location>
        <begin position="149"/>
        <end position="169"/>
    </location>
</feature>
<accession>A0ABY8MF81</accession>
<name>A0ABY8MF81_9SPIO</name>
<dbReference type="PANTHER" id="PTHR35176:SF6">
    <property type="entry name" value="HEME OXYGENASE HI_0854-RELATED"/>
    <property type="match status" value="1"/>
</dbReference>
<sequence length="169" mass="19346">MCKAKKVRREFPQNFRSVVLATNNENGEPHTSYATCIHKEFGDGDECFYILISEMAPHYQNIRQHMELSLMLLEDEQSAKSIFFRKRLSYYCKTHFIETTEALRSDFVQRLGPAAKSMMEMDFHIVECRPRRGGLVLGPGMAYRIQGSVMTQDTGSKSGGHNSRTKPNT</sequence>
<evidence type="ECO:0000256" key="1">
    <source>
        <dbReference type="ARBA" id="ARBA00023002"/>
    </source>
</evidence>
<organism evidence="4 5">
    <name type="scientific">Candidatus Haliotispira prima</name>
    <dbReference type="NCBI Taxonomy" id="3034016"/>
    <lineage>
        <taxon>Bacteria</taxon>
        <taxon>Pseudomonadati</taxon>
        <taxon>Spirochaetota</taxon>
        <taxon>Spirochaetia</taxon>
        <taxon>Spirochaetales</taxon>
        <taxon>Spirochaetaceae</taxon>
        <taxon>Candidatus Haliotispira</taxon>
    </lineage>
</organism>
<keyword evidence="5" id="KW-1185">Reference proteome</keyword>
<reference evidence="4 5" key="1">
    <citation type="submission" date="2023-04" db="EMBL/GenBank/DDBJ databases">
        <title>Spirochaete genome identified in red abalone sample constitutes a novel genus.</title>
        <authorList>
            <person name="Sharma S.P."/>
            <person name="Purcell C.M."/>
            <person name="Hyde J.R."/>
            <person name="Severin A.J."/>
        </authorList>
    </citation>
    <scope>NUCLEOTIDE SEQUENCE [LARGE SCALE GENOMIC DNA]</scope>
    <source>
        <strain evidence="4 5">SP-2023</strain>
    </source>
</reference>
<dbReference type="InterPro" id="IPR052019">
    <property type="entry name" value="F420H2_bilvrd_red/Heme_oxyg"/>
</dbReference>
<dbReference type="SUPFAM" id="SSF50475">
    <property type="entry name" value="FMN-binding split barrel"/>
    <property type="match status" value="1"/>
</dbReference>
<dbReference type="Gene3D" id="2.30.110.10">
    <property type="entry name" value="Electron Transport, Fmn-binding Protein, Chain A"/>
    <property type="match status" value="1"/>
</dbReference>
<dbReference type="Pfam" id="PF01243">
    <property type="entry name" value="PNPOx_N"/>
    <property type="match status" value="1"/>
</dbReference>